<dbReference type="RefSeq" id="WP_059262251.1">
    <property type="nucleotide sequence ID" value="NZ_KQ948352.1"/>
</dbReference>
<keyword evidence="3" id="KW-1185">Reference proteome</keyword>
<dbReference type="Proteomes" id="UP000053398">
    <property type="component" value="Unassembled WGS sequence"/>
</dbReference>
<proteinExistence type="predicted"/>
<evidence type="ECO:0000313" key="2">
    <source>
        <dbReference type="EMBL" id="KUN31951.1"/>
    </source>
</evidence>
<protein>
    <submittedName>
        <fullName evidence="2">Uncharacterized protein</fullName>
    </submittedName>
</protein>
<dbReference type="AlphaFoldDB" id="A0A101QL98"/>
<accession>A0A101QL98</accession>
<gene>
    <name evidence="2" type="ORF">AQJ11_04415</name>
</gene>
<reference evidence="2 3" key="1">
    <citation type="submission" date="2015-10" db="EMBL/GenBank/DDBJ databases">
        <title>Draft genome sequence of Streptomyces corchorusii DSM 40340, type strain for the species Streptomyces corchorusii.</title>
        <authorList>
            <person name="Ruckert C."/>
            <person name="Winkler A."/>
            <person name="Kalinowski J."/>
            <person name="Kampfer P."/>
            <person name="Glaeser S."/>
        </authorList>
    </citation>
    <scope>NUCLEOTIDE SEQUENCE [LARGE SCALE GENOMIC DNA]</scope>
    <source>
        <strain evidence="2 3">DSM 40340</strain>
    </source>
</reference>
<organism evidence="2 3">
    <name type="scientific">Streptomyces corchorusii</name>
    <name type="common">Streptomyces chibaensis</name>
    <dbReference type="NCBI Taxonomy" id="1903"/>
    <lineage>
        <taxon>Bacteria</taxon>
        <taxon>Bacillati</taxon>
        <taxon>Actinomycetota</taxon>
        <taxon>Actinomycetes</taxon>
        <taxon>Kitasatosporales</taxon>
        <taxon>Streptomycetaceae</taxon>
        <taxon>Streptomyces</taxon>
    </lineage>
</organism>
<feature type="region of interest" description="Disordered" evidence="1">
    <location>
        <begin position="50"/>
        <end position="100"/>
    </location>
</feature>
<name>A0A101QL98_STRCK</name>
<comment type="caution">
    <text evidence="2">The sequence shown here is derived from an EMBL/GenBank/DDBJ whole genome shotgun (WGS) entry which is preliminary data.</text>
</comment>
<evidence type="ECO:0000256" key="1">
    <source>
        <dbReference type="SAM" id="MobiDB-lite"/>
    </source>
</evidence>
<evidence type="ECO:0000313" key="3">
    <source>
        <dbReference type="Proteomes" id="UP000053398"/>
    </source>
</evidence>
<dbReference type="EMBL" id="LMWP01000005">
    <property type="protein sequence ID" value="KUN31951.1"/>
    <property type="molecule type" value="Genomic_DNA"/>
</dbReference>
<sequence length="100" mass="10832">MTAPLPRTERHVRLRRAALVQARRLLSEPTRHGRSNAALLAELVEHLRNPGRSGLANRSRETWTGTRSDGTARKVGPGRTVPLRSGLGLGGGVRAGVRAR</sequence>